<feature type="compositionally biased region" description="Pro residues" evidence="2">
    <location>
        <begin position="50"/>
        <end position="64"/>
    </location>
</feature>
<feature type="coiled-coil region" evidence="1">
    <location>
        <begin position="326"/>
        <end position="378"/>
    </location>
</feature>
<proteinExistence type="predicted"/>
<dbReference type="EMBL" id="BKCJ010005120">
    <property type="protein sequence ID" value="GEU65016.1"/>
    <property type="molecule type" value="Genomic_DNA"/>
</dbReference>
<dbReference type="AlphaFoldDB" id="A0A6L2LT87"/>
<name>A0A6L2LT87_TANCI</name>
<accession>A0A6L2LT87</accession>
<protein>
    <submittedName>
        <fullName evidence="3">Uncharacterized protein</fullName>
    </submittedName>
</protein>
<feature type="compositionally biased region" description="Low complexity" evidence="2">
    <location>
        <begin position="31"/>
        <end position="49"/>
    </location>
</feature>
<gene>
    <name evidence="3" type="ORF">Tci_036994</name>
</gene>
<feature type="region of interest" description="Disordered" evidence="2">
    <location>
        <begin position="31"/>
        <end position="76"/>
    </location>
</feature>
<evidence type="ECO:0000313" key="3">
    <source>
        <dbReference type="EMBL" id="GEU65016.1"/>
    </source>
</evidence>
<evidence type="ECO:0000256" key="1">
    <source>
        <dbReference type="SAM" id="Coils"/>
    </source>
</evidence>
<comment type="caution">
    <text evidence="3">The sequence shown here is derived from an EMBL/GenBank/DDBJ whole genome shotgun (WGS) entry which is preliminary data.</text>
</comment>
<evidence type="ECO:0000256" key="2">
    <source>
        <dbReference type="SAM" id="MobiDB-lite"/>
    </source>
</evidence>
<keyword evidence="1" id="KW-0175">Coiled coil</keyword>
<sequence>MRRVGKGFSRVETPPFEGMIVVQQPDNVADEGAAGVDVDVVPAAAAEPSIPSPTPTTQPPPPSQELPSTSQVIPTPPLSPIVAQALEIIKLKQRVKKLERKNKLKVSGLKRLRNVRTAQRVESFKDTDMNHQEDASKQEEIIANIDADEDVTLKDVAAVEKMLRLKRDDELKPAELKEVVTTAKLMTKLVTSASATITAATTPITAATITAAPSAARRRKGVVIKDPKETATPSIIIHSKLKSKDKGKWIMVKEPKPQKKQAHIEQDEAYTRELKAELNKNINWDDVIEQVQRKEKEDNAMMRNMTCFKMDYFKGMSYDNIRLIFKKYFNSNVAFLEKTKEQLEEEENKALKRKTESFEEKAAKKKKLDEEVEELKKHLQMVPNNDDVYTEATPLALKVPVVDYVIYTENNKPYFKIIRADGSHQLFLSFLSLLRNFDREELEVLWQLVKETFASSKPKNFSDDFMLTTLTYMFEKPDI</sequence>
<reference evidence="3" key="1">
    <citation type="journal article" date="2019" name="Sci. Rep.">
        <title>Draft genome of Tanacetum cinerariifolium, the natural source of mosquito coil.</title>
        <authorList>
            <person name="Yamashiro T."/>
            <person name="Shiraishi A."/>
            <person name="Satake H."/>
            <person name="Nakayama K."/>
        </authorList>
    </citation>
    <scope>NUCLEOTIDE SEQUENCE</scope>
</reference>
<organism evidence="3">
    <name type="scientific">Tanacetum cinerariifolium</name>
    <name type="common">Dalmatian daisy</name>
    <name type="synonym">Chrysanthemum cinerariifolium</name>
    <dbReference type="NCBI Taxonomy" id="118510"/>
    <lineage>
        <taxon>Eukaryota</taxon>
        <taxon>Viridiplantae</taxon>
        <taxon>Streptophyta</taxon>
        <taxon>Embryophyta</taxon>
        <taxon>Tracheophyta</taxon>
        <taxon>Spermatophyta</taxon>
        <taxon>Magnoliopsida</taxon>
        <taxon>eudicotyledons</taxon>
        <taxon>Gunneridae</taxon>
        <taxon>Pentapetalae</taxon>
        <taxon>asterids</taxon>
        <taxon>campanulids</taxon>
        <taxon>Asterales</taxon>
        <taxon>Asteraceae</taxon>
        <taxon>Asteroideae</taxon>
        <taxon>Anthemideae</taxon>
        <taxon>Anthemidinae</taxon>
        <taxon>Tanacetum</taxon>
    </lineage>
</organism>